<feature type="transmembrane region" description="Helical" evidence="6">
    <location>
        <begin position="244"/>
        <end position="267"/>
    </location>
</feature>
<proteinExistence type="predicted"/>
<dbReference type="GO" id="GO:0022857">
    <property type="term" value="F:transmembrane transporter activity"/>
    <property type="evidence" value="ECO:0007669"/>
    <property type="project" value="InterPro"/>
</dbReference>
<dbReference type="RefSeq" id="XP_037162589.1">
    <property type="nucleotide sequence ID" value="XM_037310607.1"/>
</dbReference>
<dbReference type="Pfam" id="PF13520">
    <property type="entry name" value="AA_permease_2"/>
    <property type="match status" value="1"/>
</dbReference>
<reference evidence="7 8" key="1">
    <citation type="journal article" date="2020" name="Genomics">
        <title>Complete, high-quality genomes from long-read metagenomic sequencing of two wolf lichen thalli reveals enigmatic genome architecture.</title>
        <authorList>
            <person name="McKenzie S.K."/>
            <person name="Walston R.F."/>
            <person name="Allen J.L."/>
        </authorList>
    </citation>
    <scope>NUCLEOTIDE SEQUENCE [LARGE SCALE GENOMIC DNA]</scope>
    <source>
        <strain evidence="7">WasteWater2</strain>
    </source>
</reference>
<evidence type="ECO:0000256" key="5">
    <source>
        <dbReference type="ARBA" id="ARBA00023136"/>
    </source>
</evidence>
<dbReference type="OrthoDB" id="3257095at2759"/>
<keyword evidence="5 6" id="KW-0472">Membrane</keyword>
<dbReference type="AlphaFoldDB" id="A0A8H6FR56"/>
<dbReference type="Proteomes" id="UP000578531">
    <property type="component" value="Unassembled WGS sequence"/>
</dbReference>
<accession>A0A8H6FR56</accession>
<evidence type="ECO:0000256" key="3">
    <source>
        <dbReference type="ARBA" id="ARBA00022692"/>
    </source>
</evidence>
<feature type="transmembrane region" description="Helical" evidence="6">
    <location>
        <begin position="345"/>
        <end position="365"/>
    </location>
</feature>
<dbReference type="GeneID" id="59290365"/>
<dbReference type="InterPro" id="IPR002293">
    <property type="entry name" value="AA/rel_permease1"/>
</dbReference>
<keyword evidence="4 6" id="KW-1133">Transmembrane helix</keyword>
<evidence type="ECO:0000313" key="8">
    <source>
        <dbReference type="Proteomes" id="UP000578531"/>
    </source>
</evidence>
<dbReference type="GO" id="GO:0016020">
    <property type="term" value="C:membrane"/>
    <property type="evidence" value="ECO:0007669"/>
    <property type="project" value="UniProtKB-SubCell"/>
</dbReference>
<sequence length="368" mass="39375">MGHGMSVCCAAHVDAGAGAGVVEEPECECGCIVADDVVYYAVPGGRGCINIFCARQLPVTEGISVVVHVVGFFVFMTVLWVTSDHAPAQQVFTQFQDNGGWGNTGLSALVGTPTPLWCFLGPDAGAHMSEELKDASRVLPSAMMWGSFFNASLVLLMLITLCFCLGPDWQDNVLGLTNPTQTGIPIIQVLYNSTDSMIAATTFMTTVLILLSMVGTITCIASSSRQLWAFARDKGFPFSGYIEYVSWDIPVNSLIVVLVVSLLISALNFGSDVALNAIISLSDAALLFSYIISIGAIRLKRVRNEELLPRRWSLGKWGSVVNDVALAFLVLSFVFSFFPETPMPGAAGMNWAVVIFAFVIVAAGTNEG</sequence>
<feature type="transmembrane region" description="Helical" evidence="6">
    <location>
        <begin position="197"/>
        <end position="223"/>
    </location>
</feature>
<keyword evidence="3 6" id="KW-0812">Transmembrane</keyword>
<evidence type="ECO:0000313" key="7">
    <source>
        <dbReference type="EMBL" id="KAF6233167.1"/>
    </source>
</evidence>
<keyword evidence="2" id="KW-0813">Transport</keyword>
<dbReference type="Gene3D" id="1.20.1740.10">
    <property type="entry name" value="Amino acid/polyamine transporter I"/>
    <property type="match status" value="1"/>
</dbReference>
<dbReference type="PANTHER" id="PTHR45649:SF41">
    <property type="entry name" value="TRANSPORTER, PUTATIVE (EUROFUNG)-RELATED"/>
    <property type="match status" value="1"/>
</dbReference>
<protein>
    <submittedName>
        <fullName evidence="7">Uncharacterized protein</fullName>
    </submittedName>
</protein>
<name>A0A8H6FR56_9LECA</name>
<evidence type="ECO:0000256" key="6">
    <source>
        <dbReference type="SAM" id="Phobius"/>
    </source>
</evidence>
<feature type="transmembrane region" description="Helical" evidence="6">
    <location>
        <begin position="142"/>
        <end position="166"/>
    </location>
</feature>
<feature type="transmembrane region" description="Helical" evidence="6">
    <location>
        <begin position="320"/>
        <end position="339"/>
    </location>
</feature>
<comment type="caution">
    <text evidence="7">The sequence shown here is derived from an EMBL/GenBank/DDBJ whole genome shotgun (WGS) entry which is preliminary data.</text>
</comment>
<evidence type="ECO:0000256" key="2">
    <source>
        <dbReference type="ARBA" id="ARBA00022448"/>
    </source>
</evidence>
<feature type="transmembrane region" description="Helical" evidence="6">
    <location>
        <begin position="273"/>
        <end position="299"/>
    </location>
</feature>
<evidence type="ECO:0000256" key="4">
    <source>
        <dbReference type="ARBA" id="ARBA00022989"/>
    </source>
</evidence>
<feature type="transmembrane region" description="Helical" evidence="6">
    <location>
        <begin position="65"/>
        <end position="83"/>
    </location>
</feature>
<dbReference type="PIRSF" id="PIRSF006060">
    <property type="entry name" value="AA_transporter"/>
    <property type="match status" value="1"/>
</dbReference>
<keyword evidence="8" id="KW-1185">Reference proteome</keyword>
<organism evidence="7 8">
    <name type="scientific">Letharia columbiana</name>
    <dbReference type="NCBI Taxonomy" id="112416"/>
    <lineage>
        <taxon>Eukaryota</taxon>
        <taxon>Fungi</taxon>
        <taxon>Dikarya</taxon>
        <taxon>Ascomycota</taxon>
        <taxon>Pezizomycotina</taxon>
        <taxon>Lecanoromycetes</taxon>
        <taxon>OSLEUM clade</taxon>
        <taxon>Lecanoromycetidae</taxon>
        <taxon>Lecanorales</taxon>
        <taxon>Lecanorineae</taxon>
        <taxon>Parmeliaceae</taxon>
        <taxon>Letharia</taxon>
    </lineage>
</organism>
<comment type="subcellular location">
    <subcellularLocation>
        <location evidence="1">Membrane</location>
        <topology evidence="1">Multi-pass membrane protein</topology>
    </subcellularLocation>
</comment>
<dbReference type="EMBL" id="JACCJC010000041">
    <property type="protein sequence ID" value="KAF6233167.1"/>
    <property type="molecule type" value="Genomic_DNA"/>
</dbReference>
<dbReference type="PANTHER" id="PTHR45649">
    <property type="entry name" value="AMINO-ACID PERMEASE BAT1"/>
    <property type="match status" value="1"/>
</dbReference>
<evidence type="ECO:0000256" key="1">
    <source>
        <dbReference type="ARBA" id="ARBA00004141"/>
    </source>
</evidence>
<gene>
    <name evidence="7" type="ORF">HO173_008711</name>
</gene>